<evidence type="ECO:0000313" key="3">
    <source>
        <dbReference type="EMBL" id="KAK4175136.1"/>
    </source>
</evidence>
<dbReference type="GO" id="GO:0016491">
    <property type="term" value="F:oxidoreductase activity"/>
    <property type="evidence" value="ECO:0007669"/>
    <property type="project" value="UniProtKB-KW"/>
</dbReference>
<feature type="domain" description="TauD/TfdA-like" evidence="2">
    <location>
        <begin position="68"/>
        <end position="272"/>
    </location>
</feature>
<dbReference type="EMBL" id="MU866247">
    <property type="protein sequence ID" value="KAK4175136.1"/>
    <property type="molecule type" value="Genomic_DNA"/>
</dbReference>
<reference evidence="3" key="2">
    <citation type="submission" date="2023-05" db="EMBL/GenBank/DDBJ databases">
        <authorList>
            <consortium name="Lawrence Berkeley National Laboratory"/>
            <person name="Steindorff A."/>
            <person name="Hensen N."/>
            <person name="Bonometti L."/>
            <person name="Westerberg I."/>
            <person name="Brannstrom I.O."/>
            <person name="Guillou S."/>
            <person name="Cros-Aarteil S."/>
            <person name="Calhoun S."/>
            <person name="Haridas S."/>
            <person name="Kuo A."/>
            <person name="Mondo S."/>
            <person name="Pangilinan J."/>
            <person name="Riley R."/>
            <person name="Labutti K."/>
            <person name="Andreopoulos B."/>
            <person name="Lipzen A."/>
            <person name="Chen C."/>
            <person name="Yanf M."/>
            <person name="Daum C."/>
            <person name="Ng V."/>
            <person name="Clum A."/>
            <person name="Ohm R."/>
            <person name="Martin F."/>
            <person name="Silar P."/>
            <person name="Natvig D."/>
            <person name="Lalanne C."/>
            <person name="Gautier V."/>
            <person name="Ament-Velasquez S.L."/>
            <person name="Kruys A."/>
            <person name="Hutchinson M.I."/>
            <person name="Powell A.J."/>
            <person name="Barry K."/>
            <person name="Miller A.N."/>
            <person name="Grigoriev I.V."/>
            <person name="Debuchy R."/>
            <person name="Gladieux P."/>
            <person name="Thoren M.H."/>
            <person name="Johannesson H."/>
        </authorList>
    </citation>
    <scope>NUCLEOTIDE SEQUENCE</scope>
    <source>
        <strain evidence="3">CBS 892.96</strain>
    </source>
</reference>
<keyword evidence="1" id="KW-0560">Oxidoreductase</keyword>
<comment type="caution">
    <text evidence="3">The sequence shown here is derived from an EMBL/GenBank/DDBJ whole genome shotgun (WGS) entry which is preliminary data.</text>
</comment>
<dbReference type="AlphaFoldDB" id="A0AAN6W4R7"/>
<dbReference type="Gene3D" id="3.60.130.10">
    <property type="entry name" value="Clavaminate synthase-like"/>
    <property type="match status" value="1"/>
</dbReference>
<evidence type="ECO:0000313" key="4">
    <source>
        <dbReference type="Proteomes" id="UP001302321"/>
    </source>
</evidence>
<gene>
    <name evidence="3" type="ORF">QBC36DRAFT_355504</name>
</gene>
<protein>
    <recommendedName>
        <fullName evidence="2">TauD/TfdA-like domain-containing protein</fullName>
    </recommendedName>
</protein>
<keyword evidence="4" id="KW-1185">Reference proteome</keyword>
<proteinExistence type="predicted"/>
<evidence type="ECO:0000256" key="1">
    <source>
        <dbReference type="ARBA" id="ARBA00023002"/>
    </source>
</evidence>
<dbReference type="Proteomes" id="UP001302321">
    <property type="component" value="Unassembled WGS sequence"/>
</dbReference>
<name>A0AAN6W4R7_9PEZI</name>
<dbReference type="InterPro" id="IPR050411">
    <property type="entry name" value="AlphaKG_dependent_hydroxylases"/>
</dbReference>
<dbReference type="PANTHER" id="PTHR10696">
    <property type="entry name" value="GAMMA-BUTYROBETAINE HYDROXYLASE-RELATED"/>
    <property type="match status" value="1"/>
</dbReference>
<evidence type="ECO:0000259" key="2">
    <source>
        <dbReference type="Pfam" id="PF02668"/>
    </source>
</evidence>
<sequence>MRLHNHVYMLSNNDKLEVNLAMSHLKGKVLGSALFLTYRLTMHSLTRELAMELHDDTYGFFIVHVILRYFGISSYVADKIGVQDEYGNVFAHVREAKYTLDRQEDRLVRDSALSSHFHTDEACDIVAMHTSGHAAEGGEHIVASSLAVYEILFQNCPEVVSALMEAIWHLDTRGRLAQGQARPILYKHGNRVIFNFNKQALRGVPGIQPLRLELALSSRQLEALNAVEAAVRQVQSPLKTQLGDMAFVNSLSMLHSRKSFRDSPSETRHLVRPWLKNFELAYSLPSPIGELNARLFDELVKRTWNVLPKTRLAFTFAERLGP</sequence>
<accession>A0AAN6W4R7</accession>
<reference evidence="3" key="1">
    <citation type="journal article" date="2023" name="Mol. Phylogenet. Evol.">
        <title>Genome-scale phylogeny and comparative genomics of the fungal order Sordariales.</title>
        <authorList>
            <person name="Hensen N."/>
            <person name="Bonometti L."/>
            <person name="Westerberg I."/>
            <person name="Brannstrom I.O."/>
            <person name="Guillou S."/>
            <person name="Cros-Aarteil S."/>
            <person name="Calhoun S."/>
            <person name="Haridas S."/>
            <person name="Kuo A."/>
            <person name="Mondo S."/>
            <person name="Pangilinan J."/>
            <person name="Riley R."/>
            <person name="LaButti K."/>
            <person name="Andreopoulos B."/>
            <person name="Lipzen A."/>
            <person name="Chen C."/>
            <person name="Yan M."/>
            <person name="Daum C."/>
            <person name="Ng V."/>
            <person name="Clum A."/>
            <person name="Steindorff A."/>
            <person name="Ohm R.A."/>
            <person name="Martin F."/>
            <person name="Silar P."/>
            <person name="Natvig D.O."/>
            <person name="Lalanne C."/>
            <person name="Gautier V."/>
            <person name="Ament-Velasquez S.L."/>
            <person name="Kruys A."/>
            <person name="Hutchinson M.I."/>
            <person name="Powell A.J."/>
            <person name="Barry K."/>
            <person name="Miller A.N."/>
            <person name="Grigoriev I.V."/>
            <person name="Debuchy R."/>
            <person name="Gladieux P."/>
            <person name="Hiltunen Thoren M."/>
            <person name="Johannesson H."/>
        </authorList>
    </citation>
    <scope>NUCLEOTIDE SEQUENCE</scope>
    <source>
        <strain evidence="3">CBS 892.96</strain>
    </source>
</reference>
<dbReference type="Pfam" id="PF02668">
    <property type="entry name" value="TauD"/>
    <property type="match status" value="1"/>
</dbReference>
<dbReference type="PANTHER" id="PTHR10696:SF49">
    <property type="entry name" value="TAUD_TFDA-LIKE DOMAIN-CONTAINING PROTEIN"/>
    <property type="match status" value="1"/>
</dbReference>
<organism evidence="3 4">
    <name type="scientific">Triangularia setosa</name>
    <dbReference type="NCBI Taxonomy" id="2587417"/>
    <lineage>
        <taxon>Eukaryota</taxon>
        <taxon>Fungi</taxon>
        <taxon>Dikarya</taxon>
        <taxon>Ascomycota</taxon>
        <taxon>Pezizomycotina</taxon>
        <taxon>Sordariomycetes</taxon>
        <taxon>Sordariomycetidae</taxon>
        <taxon>Sordariales</taxon>
        <taxon>Podosporaceae</taxon>
        <taxon>Triangularia</taxon>
    </lineage>
</organism>
<dbReference type="InterPro" id="IPR003819">
    <property type="entry name" value="TauD/TfdA-like"/>
</dbReference>
<dbReference type="SUPFAM" id="SSF51197">
    <property type="entry name" value="Clavaminate synthase-like"/>
    <property type="match status" value="1"/>
</dbReference>
<dbReference type="InterPro" id="IPR042098">
    <property type="entry name" value="TauD-like_sf"/>
</dbReference>